<accession>A0A0C2KHA9</accession>
<evidence type="ECO:0000256" key="3">
    <source>
        <dbReference type="ARBA" id="ARBA00022552"/>
    </source>
</evidence>
<organism evidence="11 12">
    <name type="scientific">Vibrio renipiscarius</name>
    <dbReference type="NCBI Taxonomy" id="1461322"/>
    <lineage>
        <taxon>Bacteria</taxon>
        <taxon>Pseudomonadati</taxon>
        <taxon>Pseudomonadota</taxon>
        <taxon>Gammaproteobacteria</taxon>
        <taxon>Vibrionales</taxon>
        <taxon>Vibrionaceae</taxon>
        <taxon>Vibrio</taxon>
    </lineage>
</organism>
<evidence type="ECO:0000256" key="7">
    <source>
        <dbReference type="ARBA" id="ARBA00022884"/>
    </source>
</evidence>
<dbReference type="PROSITE" id="PS50890">
    <property type="entry name" value="PUA"/>
    <property type="match status" value="1"/>
</dbReference>
<keyword evidence="5 9" id="KW-0808">Transferase</keyword>
<dbReference type="OrthoDB" id="9805492at2"/>
<dbReference type="InterPro" id="IPR029063">
    <property type="entry name" value="SAM-dependent_MTases_sf"/>
</dbReference>
<evidence type="ECO:0000256" key="9">
    <source>
        <dbReference type="HAMAP-Rule" id="MF_01857"/>
    </source>
</evidence>
<reference evidence="11 12" key="1">
    <citation type="submission" date="2014-11" db="EMBL/GenBank/DDBJ databases">
        <title>Draft Genome Sequence of Vibrio piscirenalis strains CECT 8603T and CECT 8604, two marine Gammaproteobacterium isolated from cultured gilthead sea bream (Sparus aurata).</title>
        <authorList>
            <person name="Arahal D.R."/>
            <person name="Rodrigo-Torres L."/>
            <person name="Lucena T."/>
            <person name="Pujalte M.J."/>
        </authorList>
    </citation>
    <scope>NUCLEOTIDE SEQUENCE [LARGE SCALE GENOMIC DNA]</scope>
    <source>
        <strain evidence="11 12">DCR 1-4-2</strain>
    </source>
</reference>
<dbReference type="Pfam" id="PF10672">
    <property type="entry name" value="Methyltrans_SAM"/>
    <property type="match status" value="1"/>
</dbReference>
<proteinExistence type="inferred from homology"/>
<comment type="caution">
    <text evidence="11">The sequence shown here is derived from an EMBL/GenBank/DDBJ whole genome shotgun (WGS) entry which is preliminary data.</text>
</comment>
<dbReference type="HAMAP" id="MF_01857">
    <property type="entry name" value="23SrRNA_methyltr_I"/>
    <property type="match status" value="1"/>
</dbReference>
<name>A0A0C2NP36_9VIBR</name>
<keyword evidence="4 9" id="KW-0489">Methyltransferase</keyword>
<dbReference type="Gene3D" id="3.30.750.80">
    <property type="entry name" value="RNA methyltransferase domain (HRMD) like"/>
    <property type="match status" value="1"/>
</dbReference>
<evidence type="ECO:0000256" key="1">
    <source>
        <dbReference type="ARBA" id="ARBA00004496"/>
    </source>
</evidence>
<dbReference type="AlphaFoldDB" id="A0A0C2NP36"/>
<gene>
    <name evidence="9" type="primary">rlmI</name>
    <name evidence="11" type="ORF">OJ16_00540</name>
</gene>
<evidence type="ECO:0000313" key="12">
    <source>
        <dbReference type="Proteomes" id="UP000031672"/>
    </source>
</evidence>
<evidence type="ECO:0000256" key="2">
    <source>
        <dbReference type="ARBA" id="ARBA00022490"/>
    </source>
</evidence>
<dbReference type="SUPFAM" id="SSF53335">
    <property type="entry name" value="S-adenosyl-L-methionine-dependent methyltransferases"/>
    <property type="match status" value="1"/>
</dbReference>
<dbReference type="EMBL" id="JTKH01000003">
    <property type="protein sequence ID" value="KII81728.1"/>
    <property type="molecule type" value="Genomic_DNA"/>
</dbReference>
<evidence type="ECO:0000256" key="6">
    <source>
        <dbReference type="ARBA" id="ARBA00022691"/>
    </source>
</evidence>
<dbReference type="InterPro" id="IPR036974">
    <property type="entry name" value="PUA_sf"/>
</dbReference>
<evidence type="ECO:0000256" key="8">
    <source>
        <dbReference type="ARBA" id="ARBA00038091"/>
    </source>
</evidence>
<dbReference type="InterPro" id="IPR002478">
    <property type="entry name" value="PUA"/>
</dbReference>
<dbReference type="CDD" id="cd21153">
    <property type="entry name" value="PUA_RlmI"/>
    <property type="match status" value="1"/>
</dbReference>
<dbReference type="EC" id="2.1.1.191" evidence="9"/>
<keyword evidence="3 9" id="KW-0698">rRNA processing</keyword>
<dbReference type="Pfam" id="PF17785">
    <property type="entry name" value="PUA_3"/>
    <property type="match status" value="1"/>
</dbReference>
<dbReference type="Proteomes" id="UP000031672">
    <property type="component" value="Unassembled WGS sequence"/>
</dbReference>
<feature type="domain" description="PUA" evidence="10">
    <location>
        <begin position="3"/>
        <end position="87"/>
    </location>
</feature>
<comment type="catalytic activity">
    <reaction evidence="9">
        <text>cytidine(1962) in 23S rRNA + S-adenosyl-L-methionine = 5-methylcytidine(1962) in 23S rRNA + S-adenosyl-L-homocysteine + H(+)</text>
        <dbReference type="Rhea" id="RHEA:42912"/>
        <dbReference type="Rhea" id="RHEA-COMP:10382"/>
        <dbReference type="Rhea" id="RHEA-COMP:10386"/>
        <dbReference type="ChEBI" id="CHEBI:15378"/>
        <dbReference type="ChEBI" id="CHEBI:57856"/>
        <dbReference type="ChEBI" id="CHEBI:59789"/>
        <dbReference type="ChEBI" id="CHEBI:74483"/>
        <dbReference type="ChEBI" id="CHEBI:82748"/>
        <dbReference type="EC" id="2.1.1.191"/>
    </reaction>
</comment>
<keyword evidence="7 9" id="KW-0694">RNA-binding</keyword>
<dbReference type="InterPro" id="IPR019614">
    <property type="entry name" value="SAM-dep_methyl-trfase"/>
</dbReference>
<comment type="subcellular location">
    <subcellularLocation>
        <location evidence="1 9">Cytoplasm</location>
    </subcellularLocation>
</comment>
<dbReference type="PANTHER" id="PTHR42873:SF1">
    <property type="entry name" value="S-ADENOSYLMETHIONINE-DEPENDENT METHYLTRANSFERASE DOMAIN-CONTAINING PROTEIN"/>
    <property type="match status" value="1"/>
</dbReference>
<keyword evidence="12" id="KW-1185">Reference proteome</keyword>
<dbReference type="PANTHER" id="PTHR42873">
    <property type="entry name" value="RIBOSOMAL RNA LARGE SUBUNIT METHYLTRANSFERASE"/>
    <property type="match status" value="1"/>
</dbReference>
<comment type="similarity">
    <text evidence="8 9">Belongs to the methyltransferase superfamily. RlmI family.</text>
</comment>
<dbReference type="InterPro" id="IPR015947">
    <property type="entry name" value="PUA-like_sf"/>
</dbReference>
<dbReference type="CDD" id="cd02440">
    <property type="entry name" value="AdoMet_MTases"/>
    <property type="match status" value="1"/>
</dbReference>
<evidence type="ECO:0000256" key="5">
    <source>
        <dbReference type="ARBA" id="ARBA00022679"/>
    </source>
</evidence>
<dbReference type="InterPro" id="IPR023542">
    <property type="entry name" value="RLMI"/>
</dbReference>
<protein>
    <recommendedName>
        <fullName evidence="9">Ribosomal RNA large subunit methyltransferase I</fullName>
        <ecNumber evidence="9">2.1.1.191</ecNumber>
    </recommendedName>
    <alternativeName>
        <fullName evidence="9">23S rRNA m5C1962 methyltransferase</fullName>
    </alternativeName>
    <alternativeName>
        <fullName evidence="9">rRNA (cytosine-C(5)-)-methyltransferase RlmI</fullName>
    </alternativeName>
</protein>
<evidence type="ECO:0000259" key="10">
    <source>
        <dbReference type="SMART" id="SM00359"/>
    </source>
</evidence>
<dbReference type="Gene3D" id="2.30.130.10">
    <property type="entry name" value="PUA domain"/>
    <property type="match status" value="1"/>
</dbReference>
<evidence type="ECO:0000313" key="11">
    <source>
        <dbReference type="EMBL" id="KII81728.1"/>
    </source>
</evidence>
<accession>A0A0C2NP36</accession>
<keyword evidence="6 9" id="KW-0949">S-adenosyl-L-methionine</keyword>
<dbReference type="GO" id="GO:0003723">
    <property type="term" value="F:RNA binding"/>
    <property type="evidence" value="ECO:0007669"/>
    <property type="project" value="UniProtKB-KW"/>
</dbReference>
<dbReference type="GO" id="GO:0016434">
    <property type="term" value="F:rRNA (cytosine) methyltransferase activity"/>
    <property type="evidence" value="ECO:0007669"/>
    <property type="project" value="UniProtKB-UniRule"/>
</dbReference>
<dbReference type="RefSeq" id="WP_040986341.1">
    <property type="nucleotide sequence ID" value="NZ_JBFRUC010000015.1"/>
</dbReference>
<sequence length="397" mass="44427">MTPAIYLVKGRDKSLRRRHPWVFSRGISKVEGEPELGQTVDVFADNGQWLAKAAYSPNSQIRARVWSFEKTNIDKAFFVKRIRDAQLMREEIIERDGLTGYRLIAAESDGLPGITIDKYQNFLVCQLLSAGAEFNKQTLVEALLEVFPEANIYERSDVAVRKKEGLPESTGVLHGEMPPKSVVIEENGVKISVDIVGGHKTGFYLDQRDSRLQSMKYVKNKDVLNCFSYTGGFGLYALKGGAKRVINADVSQPALDTAKFNAELNEFDISKKRGVFLNADVFKLLREYRDQGTKFDVVIMDPPKFAESKAQLNGACRGYKDINMLAMQILNPGGTLLTYSCSGLMDQVLFQKIIADAAVDANRQVKFVERFEQAADHPTDTAYPEGFYLKGFACKVL</sequence>
<dbReference type="SMART" id="SM00359">
    <property type="entry name" value="PUA"/>
    <property type="match status" value="1"/>
</dbReference>
<keyword evidence="2 9" id="KW-0963">Cytoplasm</keyword>
<dbReference type="GO" id="GO:0005737">
    <property type="term" value="C:cytoplasm"/>
    <property type="evidence" value="ECO:0007669"/>
    <property type="project" value="UniProtKB-SubCell"/>
</dbReference>
<dbReference type="CDD" id="cd11572">
    <property type="entry name" value="RlmI_M_like"/>
    <property type="match status" value="1"/>
</dbReference>
<comment type="function">
    <text evidence="9">Specifically methylates the cytosine at position 1962 (m5C1962) of 23S rRNA.</text>
</comment>
<dbReference type="STRING" id="1461322.OJ16_00540"/>
<dbReference type="Gene3D" id="3.40.50.150">
    <property type="entry name" value="Vaccinia Virus protein VP39"/>
    <property type="match status" value="1"/>
</dbReference>
<dbReference type="SUPFAM" id="SSF88697">
    <property type="entry name" value="PUA domain-like"/>
    <property type="match status" value="1"/>
</dbReference>
<dbReference type="InterPro" id="IPR041532">
    <property type="entry name" value="RlmI-like_PUA"/>
</dbReference>
<evidence type="ECO:0000256" key="4">
    <source>
        <dbReference type="ARBA" id="ARBA00022603"/>
    </source>
</evidence>